<dbReference type="InterPro" id="IPR016181">
    <property type="entry name" value="Acyl_CoA_acyltransferase"/>
</dbReference>
<protein>
    <submittedName>
        <fullName evidence="4">Acyl-CoA N-acyltransferase</fullName>
    </submittedName>
</protein>
<evidence type="ECO:0000313" key="5">
    <source>
        <dbReference type="Proteomes" id="UP001172155"/>
    </source>
</evidence>
<keyword evidence="1" id="KW-0808">Transferase</keyword>
<dbReference type="GO" id="GO:0031415">
    <property type="term" value="C:NatA complex"/>
    <property type="evidence" value="ECO:0007669"/>
    <property type="project" value="TreeGrafter"/>
</dbReference>
<keyword evidence="2" id="KW-0012">Acyltransferase</keyword>
<sequence length="168" mass="18592">LPSQASILPITASHVPALRRINSLLLSVPYPDSFYAALLDPSASGLLSRAILWRDTPASDPKVIGGIVCRLEPSSTNPTTHAIYLQSLALLSPYRAQGLAAAALEHIVSSAVLLPPASWDVQSVYAHVWTENEDGLRWYAARGFQREGREPVRRYYYKLRPDTAWIVR</sequence>
<reference evidence="4" key="1">
    <citation type="submission" date="2023-06" db="EMBL/GenBank/DDBJ databases">
        <title>Genome-scale phylogeny and comparative genomics of the fungal order Sordariales.</title>
        <authorList>
            <consortium name="Lawrence Berkeley National Laboratory"/>
            <person name="Hensen N."/>
            <person name="Bonometti L."/>
            <person name="Westerberg I."/>
            <person name="Brannstrom I.O."/>
            <person name="Guillou S."/>
            <person name="Cros-Aarteil S."/>
            <person name="Calhoun S."/>
            <person name="Haridas S."/>
            <person name="Kuo A."/>
            <person name="Mondo S."/>
            <person name="Pangilinan J."/>
            <person name="Riley R."/>
            <person name="LaButti K."/>
            <person name="Andreopoulos B."/>
            <person name="Lipzen A."/>
            <person name="Chen C."/>
            <person name="Yanf M."/>
            <person name="Daum C."/>
            <person name="Ng V."/>
            <person name="Clum A."/>
            <person name="Steindorff A."/>
            <person name="Ohm R."/>
            <person name="Martin F."/>
            <person name="Silar P."/>
            <person name="Natvig D."/>
            <person name="Lalanne C."/>
            <person name="Gautier V."/>
            <person name="Ament-velasquez S.L."/>
            <person name="Kruys A."/>
            <person name="Hutchinson M.I."/>
            <person name="Powell A.J."/>
            <person name="Barry K."/>
            <person name="Miller A.N."/>
            <person name="Grigoriev I.V."/>
            <person name="Debuchy R."/>
            <person name="Gladieux P."/>
            <person name="Thoren M.H."/>
            <person name="Johannesson H."/>
        </authorList>
    </citation>
    <scope>NUCLEOTIDE SEQUENCE</scope>
    <source>
        <strain evidence="4">SMH3187-1</strain>
    </source>
</reference>
<dbReference type="AlphaFoldDB" id="A0AA40K8G9"/>
<dbReference type="InterPro" id="IPR051556">
    <property type="entry name" value="N-term/lysine_N-AcTrnsfr"/>
</dbReference>
<dbReference type="PANTHER" id="PTHR42919">
    <property type="entry name" value="N-ALPHA-ACETYLTRANSFERASE"/>
    <property type="match status" value="1"/>
</dbReference>
<dbReference type="SUPFAM" id="SSF55729">
    <property type="entry name" value="Acyl-CoA N-acyltransferases (Nat)"/>
    <property type="match status" value="1"/>
</dbReference>
<feature type="domain" description="N-acetyltransferase" evidence="3">
    <location>
        <begin position="5"/>
        <end position="162"/>
    </location>
</feature>
<accession>A0AA40K8G9</accession>
<dbReference type="Pfam" id="PF00583">
    <property type="entry name" value="Acetyltransf_1"/>
    <property type="match status" value="1"/>
</dbReference>
<dbReference type="Proteomes" id="UP001172155">
    <property type="component" value="Unassembled WGS sequence"/>
</dbReference>
<evidence type="ECO:0000256" key="2">
    <source>
        <dbReference type="ARBA" id="ARBA00023315"/>
    </source>
</evidence>
<organism evidence="4 5">
    <name type="scientific">Schizothecium vesticola</name>
    <dbReference type="NCBI Taxonomy" id="314040"/>
    <lineage>
        <taxon>Eukaryota</taxon>
        <taxon>Fungi</taxon>
        <taxon>Dikarya</taxon>
        <taxon>Ascomycota</taxon>
        <taxon>Pezizomycotina</taxon>
        <taxon>Sordariomycetes</taxon>
        <taxon>Sordariomycetidae</taxon>
        <taxon>Sordariales</taxon>
        <taxon>Schizotheciaceae</taxon>
        <taxon>Schizothecium</taxon>
    </lineage>
</organism>
<gene>
    <name evidence="4" type="ORF">B0T18DRAFT_311476</name>
</gene>
<dbReference type="Gene3D" id="3.40.630.30">
    <property type="match status" value="1"/>
</dbReference>
<evidence type="ECO:0000259" key="3">
    <source>
        <dbReference type="PROSITE" id="PS51186"/>
    </source>
</evidence>
<dbReference type="GO" id="GO:0016747">
    <property type="term" value="F:acyltransferase activity, transferring groups other than amino-acyl groups"/>
    <property type="evidence" value="ECO:0007669"/>
    <property type="project" value="InterPro"/>
</dbReference>
<dbReference type="PANTHER" id="PTHR42919:SF8">
    <property type="entry name" value="N-ALPHA-ACETYLTRANSFERASE 50"/>
    <property type="match status" value="1"/>
</dbReference>
<proteinExistence type="predicted"/>
<dbReference type="GO" id="GO:0007064">
    <property type="term" value="P:mitotic sister chromatid cohesion"/>
    <property type="evidence" value="ECO:0007669"/>
    <property type="project" value="TreeGrafter"/>
</dbReference>
<dbReference type="PROSITE" id="PS51186">
    <property type="entry name" value="GNAT"/>
    <property type="match status" value="1"/>
</dbReference>
<keyword evidence="5" id="KW-1185">Reference proteome</keyword>
<name>A0AA40K8G9_9PEZI</name>
<dbReference type="InterPro" id="IPR000182">
    <property type="entry name" value="GNAT_dom"/>
</dbReference>
<feature type="non-terminal residue" evidence="4">
    <location>
        <position position="168"/>
    </location>
</feature>
<evidence type="ECO:0000256" key="1">
    <source>
        <dbReference type="ARBA" id="ARBA00022679"/>
    </source>
</evidence>
<comment type="caution">
    <text evidence="4">The sequence shown here is derived from an EMBL/GenBank/DDBJ whole genome shotgun (WGS) entry which is preliminary data.</text>
</comment>
<feature type="non-terminal residue" evidence="4">
    <location>
        <position position="1"/>
    </location>
</feature>
<dbReference type="EMBL" id="JAUKUD010000003">
    <property type="protein sequence ID" value="KAK0749267.1"/>
    <property type="molecule type" value="Genomic_DNA"/>
</dbReference>
<evidence type="ECO:0000313" key="4">
    <source>
        <dbReference type="EMBL" id="KAK0749267.1"/>
    </source>
</evidence>